<dbReference type="GO" id="GO:0071164">
    <property type="term" value="F:RNA cap trimethylguanosine synthase activity"/>
    <property type="evidence" value="ECO:0007669"/>
    <property type="project" value="TreeGrafter"/>
</dbReference>
<feature type="compositionally biased region" description="Polar residues" evidence="23">
    <location>
        <begin position="597"/>
        <end position="614"/>
    </location>
</feature>
<keyword evidence="11" id="KW-0804">Transcription</keyword>
<keyword evidence="8" id="KW-0808">Transferase</keyword>
<comment type="subunit">
    <text evidence="20">May form homooligomers. Interacts with CREBBP/CBP, EED/WAIT1, EP300/P300, NCOA6/PRIP, PPARBP/PBP and SMN.</text>
</comment>
<dbReference type="AlphaFoldDB" id="A0A7M5V114"/>
<dbReference type="GO" id="GO:0005730">
    <property type="term" value="C:nucleolus"/>
    <property type="evidence" value="ECO:0007669"/>
    <property type="project" value="UniProtKB-SubCell"/>
</dbReference>
<dbReference type="OrthoDB" id="194443at2759"/>
<evidence type="ECO:0000256" key="5">
    <source>
        <dbReference type="ARBA" id="ARBA00022490"/>
    </source>
</evidence>
<dbReference type="FunFam" id="3.40.50.150:FF:000066">
    <property type="entry name" value="Trimethylguanosine synthase 1"/>
    <property type="match status" value="1"/>
</dbReference>
<evidence type="ECO:0000313" key="24">
    <source>
        <dbReference type="EnsemblMetazoa" id="CLYHEMP000605.1"/>
    </source>
</evidence>
<keyword evidence="5" id="KW-0963">Cytoplasm</keyword>
<feature type="region of interest" description="Disordered" evidence="23">
    <location>
        <begin position="158"/>
        <end position="205"/>
    </location>
</feature>
<protein>
    <recommendedName>
        <fullName evidence="4">Trimethylguanosine synthase</fullName>
    </recommendedName>
    <alternativeName>
        <fullName evidence="18">Cap-specific guanine-N(2) methyltransferase</fullName>
    </alternativeName>
    <alternativeName>
        <fullName evidence="21">Nuclear receptor coactivator 6-interacting protein</fullName>
    </alternativeName>
    <alternativeName>
        <fullName evidence="22">PRIP-interacting protein with methyltransferase motif</fullName>
    </alternativeName>
</protein>
<comment type="catalytic activity">
    <reaction evidence="15">
        <text>a 5'-end (N(7)-methyl 5'-triphosphoguanosine)-ribonucleoside in snoRNA + S-adenosyl-L-methionine = a 5'-end (N(2),N(7)-dimethyl 5'-triphosphoguanosine)-ribonucleoside in snoRNA + S-adenosyl-L-homocysteine + H(+)</text>
        <dbReference type="Rhea" id="RHEA:78475"/>
        <dbReference type="Rhea" id="RHEA-COMP:19086"/>
        <dbReference type="Rhea" id="RHEA-COMP:19088"/>
        <dbReference type="ChEBI" id="CHEBI:15378"/>
        <dbReference type="ChEBI" id="CHEBI:57856"/>
        <dbReference type="ChEBI" id="CHEBI:59789"/>
        <dbReference type="ChEBI" id="CHEBI:156461"/>
        <dbReference type="ChEBI" id="CHEBI:172880"/>
    </reaction>
    <physiologicalReaction direction="left-to-right" evidence="15">
        <dbReference type="Rhea" id="RHEA:78476"/>
    </physiologicalReaction>
</comment>
<keyword evidence="10" id="KW-0805">Transcription regulation</keyword>
<accession>A0A7M5V114</accession>
<evidence type="ECO:0000256" key="12">
    <source>
        <dbReference type="ARBA" id="ARBA00023242"/>
    </source>
</evidence>
<dbReference type="Gene3D" id="3.40.50.150">
    <property type="entry name" value="Vaccinia Virus protein VP39"/>
    <property type="match status" value="1"/>
</dbReference>
<evidence type="ECO:0000256" key="1">
    <source>
        <dbReference type="ARBA" id="ARBA00004408"/>
    </source>
</evidence>
<feature type="compositionally biased region" description="Basic and acidic residues" evidence="23">
    <location>
        <begin position="504"/>
        <end position="513"/>
    </location>
</feature>
<comment type="function">
    <text evidence="19">Catalyzes the 2 serial methylation steps for the conversion of the 7-monomethylguanosine (m(7)G) caps of snRNAs and snoRNAs to a 2,2,7-trimethylguanosine (m(2,2,7)G) cap structure. The enzyme is specific for guanine, and N7 methylation must precede N2 methylation. Hypermethylation of the m7G cap of U snRNAs leads to their concentration in nuclear foci, their colocalization with coilin and the formation of canonical Cajal bodies (CBs). Plays a role in transcriptional regulation.</text>
</comment>
<comment type="catalytic activity">
    <reaction evidence="17">
        <text>a 5'-end (N(7)-methyl 5'-triphosphoguanosine)-ribonucleoside in snRNA + S-adenosyl-L-methionine = a 5'-end (N(2),N(7)-dimethyl 5'-triphosphoguanosine)-ribonucleoside in snRNA + S-adenosyl-L-homocysteine + H(+)</text>
        <dbReference type="Rhea" id="RHEA:78471"/>
        <dbReference type="Rhea" id="RHEA-COMP:19085"/>
        <dbReference type="Rhea" id="RHEA-COMP:19087"/>
        <dbReference type="ChEBI" id="CHEBI:15378"/>
        <dbReference type="ChEBI" id="CHEBI:57856"/>
        <dbReference type="ChEBI" id="CHEBI:59789"/>
        <dbReference type="ChEBI" id="CHEBI:156461"/>
        <dbReference type="ChEBI" id="CHEBI:172880"/>
    </reaction>
    <physiologicalReaction direction="left-to-right" evidence="17">
        <dbReference type="Rhea" id="RHEA:78472"/>
    </physiologicalReaction>
</comment>
<dbReference type="EnsemblMetazoa" id="CLYHEMT000605.1">
    <property type="protein sequence ID" value="CLYHEMP000605.1"/>
    <property type="gene ID" value="CLYHEMG000605"/>
</dbReference>
<evidence type="ECO:0000256" key="4">
    <source>
        <dbReference type="ARBA" id="ARBA00018517"/>
    </source>
</evidence>
<feature type="region of interest" description="Disordered" evidence="23">
    <location>
        <begin position="464"/>
        <end position="483"/>
    </location>
</feature>
<evidence type="ECO:0000256" key="22">
    <source>
        <dbReference type="ARBA" id="ARBA00081504"/>
    </source>
</evidence>
<keyword evidence="25" id="KW-1185">Reference proteome</keyword>
<reference evidence="24" key="1">
    <citation type="submission" date="2021-01" db="UniProtKB">
        <authorList>
            <consortium name="EnsemblMetazoa"/>
        </authorList>
    </citation>
    <scope>IDENTIFICATION</scope>
</reference>
<comment type="catalytic activity">
    <reaction evidence="16">
        <text>a 5'-end (N(2),N(7)-dimethyl 5'-triphosphoguanosine)-ribonucleoside in snRNA + S-adenosyl-L-methionine = a 5'-end (N(2),N(2),N(7)-trimethyl 5'-triphosphoguanosine)-ribonucleoside in snRNA + S-adenosyl-L-homocysteine + H(+)</text>
        <dbReference type="Rhea" id="RHEA:78479"/>
        <dbReference type="Rhea" id="RHEA-COMP:19087"/>
        <dbReference type="Rhea" id="RHEA-COMP:19089"/>
        <dbReference type="ChEBI" id="CHEBI:15378"/>
        <dbReference type="ChEBI" id="CHEBI:57856"/>
        <dbReference type="ChEBI" id="CHEBI:59789"/>
        <dbReference type="ChEBI" id="CHEBI:167623"/>
        <dbReference type="ChEBI" id="CHEBI:172880"/>
    </reaction>
    <physiologicalReaction direction="left-to-right" evidence="16">
        <dbReference type="Rhea" id="RHEA:78480"/>
    </physiologicalReaction>
</comment>
<dbReference type="GO" id="GO:0015030">
    <property type="term" value="C:Cajal body"/>
    <property type="evidence" value="ECO:0007669"/>
    <property type="project" value="UniProtKB-SubCell"/>
</dbReference>
<dbReference type="CDD" id="cd02440">
    <property type="entry name" value="AdoMet_MTases"/>
    <property type="match status" value="1"/>
</dbReference>
<dbReference type="SUPFAM" id="SSF53335">
    <property type="entry name" value="S-adenosyl-L-methionine-dependent methyltransferases"/>
    <property type="match status" value="1"/>
</dbReference>
<feature type="compositionally biased region" description="Basic residues" evidence="23">
    <location>
        <begin position="179"/>
        <end position="190"/>
    </location>
</feature>
<keyword evidence="12" id="KW-0539">Nucleus</keyword>
<feature type="region of interest" description="Disordered" evidence="23">
    <location>
        <begin position="359"/>
        <end position="381"/>
    </location>
</feature>
<organism evidence="24 25">
    <name type="scientific">Clytia hemisphaerica</name>
    <dbReference type="NCBI Taxonomy" id="252671"/>
    <lineage>
        <taxon>Eukaryota</taxon>
        <taxon>Metazoa</taxon>
        <taxon>Cnidaria</taxon>
        <taxon>Hydrozoa</taxon>
        <taxon>Hydroidolina</taxon>
        <taxon>Leptothecata</taxon>
        <taxon>Obeliida</taxon>
        <taxon>Clytiidae</taxon>
        <taxon>Clytia</taxon>
    </lineage>
</organism>
<feature type="region of interest" description="Disordered" evidence="23">
    <location>
        <begin position="488"/>
        <end position="519"/>
    </location>
</feature>
<evidence type="ECO:0000256" key="16">
    <source>
        <dbReference type="ARBA" id="ARBA00048763"/>
    </source>
</evidence>
<evidence type="ECO:0000256" key="18">
    <source>
        <dbReference type="ARBA" id="ARBA00049790"/>
    </source>
</evidence>
<comment type="catalytic activity">
    <reaction evidence="14">
        <text>a 5'-end (N(2),N(7)-dimethyl 5'-triphosphoguanosine)-ribonucleoside in snoRNA + S-adenosyl-L-methionine = a 5'-end (N(2),N(2),N(7)-trimethyl 5'-triphosphoguanosine)-ribonucleoside in snoRNA + S-adenosyl-L-homocysteine + H(+)</text>
        <dbReference type="Rhea" id="RHEA:78507"/>
        <dbReference type="Rhea" id="RHEA-COMP:19088"/>
        <dbReference type="Rhea" id="RHEA-COMP:19090"/>
        <dbReference type="ChEBI" id="CHEBI:15378"/>
        <dbReference type="ChEBI" id="CHEBI:57856"/>
        <dbReference type="ChEBI" id="CHEBI:59789"/>
        <dbReference type="ChEBI" id="CHEBI:167623"/>
        <dbReference type="ChEBI" id="CHEBI:172880"/>
    </reaction>
    <physiologicalReaction direction="left-to-right" evidence="14">
        <dbReference type="Rhea" id="RHEA:78508"/>
    </physiologicalReaction>
</comment>
<evidence type="ECO:0000256" key="7">
    <source>
        <dbReference type="ARBA" id="ARBA00022603"/>
    </source>
</evidence>
<dbReference type="Proteomes" id="UP000594262">
    <property type="component" value="Unplaced"/>
</dbReference>
<feature type="compositionally biased region" description="Polar residues" evidence="23">
    <location>
        <begin position="652"/>
        <end position="663"/>
    </location>
</feature>
<proteinExistence type="inferred from homology"/>
<dbReference type="GO" id="GO:0005737">
    <property type="term" value="C:cytoplasm"/>
    <property type="evidence" value="ECO:0007669"/>
    <property type="project" value="UniProtKB-SubCell"/>
</dbReference>
<dbReference type="PANTHER" id="PTHR14741">
    <property type="entry name" value="S-ADENOSYLMETHIONINE-DEPENDENT METHYLTRANSFERASE RELATED"/>
    <property type="match status" value="1"/>
</dbReference>
<sequence>MTYWKRYYRQIAEINIFPNHQNKRFHSSTSSEDESILAICTERKLRDKNIAADPNLFFDIESYDEEFYIVKTVDSSHHEIIPPDQCICKEKKSFESKPKPTPTNEEEGEEIREEGEVAMNKTMKKINAFQSHLHESCIEELEEMKKFGLPTYFLNSPWDNEPQEEERKTPKYQEQQTRNPKKKRKKKKKSNNSNEPENTNHLHFNEDEFKNPLIHETENDNQDHTQHVGFVVENQDQIVEDECQFVEQQEREVVTTTSEQYTDEWSDYLSNTPTGWDEYWTQYSNQLVWHDWCQKFNEMKIQFIQKKQIGGDSLKNLTVDDVDWNDEAWNEIYQSHYWQSFCFYLEEYKKDNLKEEKPLVETGPNIDNCEQSPKSNKGMEEPNTLILTTENQEISGDKTCMTMTDHTEYQDEARSEDNVELIVSNLLEEMVTKVVKITKKSSSSKSKKKTRKYEGVGAFLERLNTSSTVDDNDGDETKDVVGDSTPLDQLMEQEGGNCSPVSEQSEHQPKVTDAEVNPGDIEVNPGDIEMADSIETTDHHASDLTEQIPFDYSLFGLSSNRNKRKHSPLFKRAETWYLPPYSGKRKRVTFTDENTDTESLSMNLDSTKDIGSSLESDKSRSLESKPFFKNVSKFLRTIKDKITKTFKISNNNQAKSDSLSNHTETNELKEETPETDLPPPKRKSRRTFYHEHIPDEIVDQFGKEIGKYWAQRYRYFSRYDEGIQLDREGWFSVTPEKIAEHIAERCQSDVVVDAFCGVGGNAIQFAFTCHHVIAIDIDPVRLECARHNARVYGVEDRISFILGDFFQLAPYLKADVVFLSPPWGGPDYISADVFDIETMMLPVGGTELFRYASMITGNVAMFLPRNVDVEQVIALTEPGRKVEIEKNLLNNKVKTIMVYYGDLVSNMT</sequence>
<keyword evidence="6" id="KW-0597">Phosphoprotein</keyword>
<keyword evidence="9" id="KW-0949">S-adenosyl-L-methionine</keyword>
<evidence type="ECO:0000256" key="9">
    <source>
        <dbReference type="ARBA" id="ARBA00022691"/>
    </source>
</evidence>
<dbReference type="InterPro" id="IPR029063">
    <property type="entry name" value="SAM-dependent_MTases_sf"/>
</dbReference>
<dbReference type="RefSeq" id="XP_066912964.1">
    <property type="nucleotide sequence ID" value="XM_067056863.1"/>
</dbReference>
<evidence type="ECO:0000256" key="2">
    <source>
        <dbReference type="ARBA" id="ARBA00004496"/>
    </source>
</evidence>
<evidence type="ECO:0000313" key="25">
    <source>
        <dbReference type="Proteomes" id="UP000594262"/>
    </source>
</evidence>
<comment type="subcellular location">
    <subcellularLocation>
        <location evidence="2">Cytoplasm</location>
    </subcellularLocation>
    <subcellularLocation>
        <location evidence="1">Nucleus</location>
        <location evidence="1">Cajal body</location>
    </subcellularLocation>
    <subcellularLocation>
        <location evidence="3">Nucleus</location>
        <location evidence="3">Nucleolus</location>
    </subcellularLocation>
</comment>
<evidence type="ECO:0000256" key="19">
    <source>
        <dbReference type="ARBA" id="ARBA00057179"/>
    </source>
</evidence>
<dbReference type="PANTHER" id="PTHR14741:SF32">
    <property type="entry name" value="TRIMETHYLGUANOSINE SYNTHASE"/>
    <property type="match status" value="1"/>
</dbReference>
<evidence type="ECO:0000256" key="20">
    <source>
        <dbReference type="ARBA" id="ARBA00064494"/>
    </source>
</evidence>
<dbReference type="InterPro" id="IPR019012">
    <property type="entry name" value="RNA_cap_Gua-N2-MeTrfase"/>
</dbReference>
<evidence type="ECO:0000256" key="8">
    <source>
        <dbReference type="ARBA" id="ARBA00022679"/>
    </source>
</evidence>
<evidence type="ECO:0000256" key="21">
    <source>
        <dbReference type="ARBA" id="ARBA00079339"/>
    </source>
</evidence>
<comment type="similarity">
    <text evidence="13">Belongs to the methyltransferase superfamily. Trimethylguanosine synthase family.</text>
</comment>
<evidence type="ECO:0000256" key="11">
    <source>
        <dbReference type="ARBA" id="ARBA00023163"/>
    </source>
</evidence>
<evidence type="ECO:0000256" key="10">
    <source>
        <dbReference type="ARBA" id="ARBA00023015"/>
    </source>
</evidence>
<name>A0A7M5V114_9CNID</name>
<dbReference type="GeneID" id="136800242"/>
<keyword evidence="7" id="KW-0489">Methyltransferase</keyword>
<evidence type="ECO:0000256" key="15">
    <source>
        <dbReference type="ARBA" id="ARBA00048740"/>
    </source>
</evidence>
<feature type="region of interest" description="Disordered" evidence="23">
    <location>
        <begin position="652"/>
        <end position="684"/>
    </location>
</feature>
<evidence type="ECO:0000256" key="6">
    <source>
        <dbReference type="ARBA" id="ARBA00022553"/>
    </source>
</evidence>
<dbReference type="Pfam" id="PF09445">
    <property type="entry name" value="Methyltransf_15"/>
    <property type="match status" value="1"/>
</dbReference>
<evidence type="ECO:0000256" key="3">
    <source>
        <dbReference type="ARBA" id="ARBA00004604"/>
    </source>
</evidence>
<feature type="region of interest" description="Disordered" evidence="23">
    <location>
        <begin position="92"/>
        <end position="112"/>
    </location>
</feature>
<evidence type="ECO:0000256" key="23">
    <source>
        <dbReference type="SAM" id="MobiDB-lite"/>
    </source>
</evidence>
<evidence type="ECO:0000256" key="14">
    <source>
        <dbReference type="ARBA" id="ARBA00047418"/>
    </source>
</evidence>
<feature type="region of interest" description="Disordered" evidence="23">
    <location>
        <begin position="592"/>
        <end position="617"/>
    </location>
</feature>
<evidence type="ECO:0000256" key="17">
    <source>
        <dbReference type="ARBA" id="ARBA00049075"/>
    </source>
</evidence>
<evidence type="ECO:0000256" key="13">
    <source>
        <dbReference type="ARBA" id="ARBA00025783"/>
    </source>
</evidence>